<dbReference type="Pfam" id="PF25267">
    <property type="entry name" value="TANGO6_N"/>
    <property type="match status" value="2"/>
</dbReference>
<keyword evidence="2" id="KW-0677">Repeat</keyword>
<evidence type="ECO:0000313" key="8">
    <source>
        <dbReference type="EMBL" id="CAH3143916.1"/>
    </source>
</evidence>
<dbReference type="SUPFAM" id="SSF48371">
    <property type="entry name" value="ARM repeat"/>
    <property type="match status" value="1"/>
</dbReference>
<keyword evidence="9" id="KW-1185">Reference proteome</keyword>
<comment type="caution">
    <text evidence="8">The sequence shown here is derived from an EMBL/GenBank/DDBJ whole genome shotgun (WGS) entry which is preliminary data.</text>
</comment>
<dbReference type="InterPro" id="IPR039600">
    <property type="entry name" value="TANGO6/Rtp1"/>
</dbReference>
<feature type="region of interest" description="Disordered" evidence="3">
    <location>
        <begin position="337"/>
        <end position="360"/>
    </location>
</feature>
<evidence type="ECO:0000259" key="5">
    <source>
        <dbReference type="Pfam" id="PF10363"/>
    </source>
</evidence>
<feature type="domain" description="RNA polymerase II assembly factor Rtp1 C-terminal" evidence="4">
    <location>
        <begin position="1096"/>
        <end position="1126"/>
    </location>
</feature>
<protein>
    <recommendedName>
        <fullName evidence="10">Transport and golgi organization 6</fullName>
    </recommendedName>
</protein>
<dbReference type="Pfam" id="PF02985">
    <property type="entry name" value="HEAT"/>
    <property type="match status" value="1"/>
</dbReference>
<dbReference type="InterPro" id="IPR057347">
    <property type="entry name" value="TANGO6_N"/>
</dbReference>
<dbReference type="PANTHER" id="PTHR20959:SF1">
    <property type="entry name" value="TRANSPORT AND GOLGI ORGANIZATION PROTEIN 6 HOMOLOG"/>
    <property type="match status" value="1"/>
</dbReference>
<dbReference type="Proteomes" id="UP001159405">
    <property type="component" value="Unassembled WGS sequence"/>
</dbReference>
<dbReference type="EMBL" id="CALNXK010000072">
    <property type="protein sequence ID" value="CAH3143916.1"/>
    <property type="molecule type" value="Genomic_DNA"/>
</dbReference>
<sequence length="1147" mass="126756">MEQLRNSFVEKGRFLHLQEGLESQINAHVKSDDSAIADANRGVCTKDKSTKDNHEEECKLYKTAVTRDKDSLRWCYVKTCLELLKLLKESLIELKREGEGSGEESAHGKRGNDAPRLPADSLSVGDQKTVLTAIQFVVILGISPNLLPGVGIPLEKRSGFTSVLNIQCTIKSERRLFECVDTLVDCVAQPSLGSLVLSRHLGDILSGLIQICYAPVSAYSNANNDTYSNISSSTCCEVNRHSTDDTGLLDESQKSVEIHDSEAVSPIPNSNSSVQLHPYDACKVSCKSVELDGGLFITSVEREKCICNLERILDRVYQPIVIQELLLLQGSRAHASKQSVKDNERSSISGENKKTGGKKQSVLLSQTPKWMTNICGQLLSERLMKPNGVKAVLHGFLEGLAGQADSPDWQKCDVIAKVIANCPSKAESVEQYYQLVSSQVLELLRGQNAGVGRLFIRAASSIIREMLAQYPELAQKYILSLILEPLAKTTKEIEGDVSVLFVDEFAVMRCVEDIHKVFVVGSHFSGLKFLSAVVHPVFELFCFTRRGVSHLRSALREILVHMLKHAESCTALRMLYTLAFKQNQLQNLILTKSSLDFDPNNMKNDKEDISVNLMSDHFVFAHGDNGGVIIKYKSNNDDESRTADGILNSLQRDELSHSEVRALCIVELLSALKKDSLAGDFFLYLVQELTTLIANFSGDMETQGTQQSLLILHLVALMCEKLGPSILKNTSQMLAFIQSTLKRACTVLEADEKGLATEFLTETLTMSLGMLSALLGGAAEIKRDDRPLFEDLLPLLEKLCEEHPTVEVQDMASDLRITIATHGAVWSHRINDAAKTLGKPKDTVKRESAAFEEKQSHESVSSEFDEAFAQLCDALVPVRGHAMIKLASLLRRRDPKAMESADTLLKIFLEQLSHDDSYIYLAAIQGLVSLADIRADTVIPRLTHEFATCRKDMAAEVKEGKEKGYYLPGSKVSHVSSRPPRSPESRMKLGEALVKATRNCGELVPRYSQHLLSALLTGVKDPEPLVRASSVSNLGDVCQLLRFSLGSVVNEIFSCVSAVLKTDKSAEVRRASVLVITLLLRGLGKNIMEVLSSILKEVYQLLKLVEAVDTDIVTRTHAQVALGELNSITREYLFPEQTFTKRIQVLP</sequence>
<organism evidence="8 9">
    <name type="scientific">Porites lobata</name>
    <dbReference type="NCBI Taxonomy" id="104759"/>
    <lineage>
        <taxon>Eukaryota</taxon>
        <taxon>Metazoa</taxon>
        <taxon>Cnidaria</taxon>
        <taxon>Anthozoa</taxon>
        <taxon>Hexacorallia</taxon>
        <taxon>Scleractinia</taxon>
        <taxon>Fungiina</taxon>
        <taxon>Poritidae</taxon>
        <taxon>Porites</taxon>
    </lineage>
</organism>
<feature type="domain" description="RNA polymerase II assembly factor Rtp1 C-terminal" evidence="5">
    <location>
        <begin position="864"/>
        <end position="1003"/>
    </location>
</feature>
<dbReference type="Pfam" id="PF10304">
    <property type="entry name" value="RTP1_C2"/>
    <property type="match status" value="1"/>
</dbReference>
<accession>A0ABN8PHC4</accession>
<proteinExistence type="inferred from homology"/>
<dbReference type="InterPro" id="IPR016024">
    <property type="entry name" value="ARM-type_fold"/>
</dbReference>
<feature type="domain" description="TANGO6 N-terminal" evidence="7">
    <location>
        <begin position="63"/>
        <end position="225"/>
    </location>
</feature>
<dbReference type="Pfam" id="PF23565">
    <property type="entry name" value="ARM_TANGO6"/>
    <property type="match status" value="1"/>
</dbReference>
<dbReference type="Pfam" id="PF10363">
    <property type="entry name" value="RTP1_C1"/>
    <property type="match status" value="1"/>
</dbReference>
<dbReference type="InterPro" id="IPR057407">
    <property type="entry name" value="HEAT_TANGO6"/>
</dbReference>
<evidence type="ECO:0000313" key="9">
    <source>
        <dbReference type="Proteomes" id="UP001159405"/>
    </source>
</evidence>
<evidence type="ECO:0000259" key="4">
    <source>
        <dbReference type="Pfam" id="PF10304"/>
    </source>
</evidence>
<feature type="region of interest" description="Disordered" evidence="3">
    <location>
        <begin position="98"/>
        <end position="119"/>
    </location>
</feature>
<name>A0ABN8PHC4_9CNID</name>
<evidence type="ECO:0000259" key="6">
    <source>
        <dbReference type="Pfam" id="PF23565"/>
    </source>
</evidence>
<evidence type="ECO:0000259" key="7">
    <source>
        <dbReference type="Pfam" id="PF25267"/>
    </source>
</evidence>
<gene>
    <name evidence="8" type="ORF">PLOB_00043644</name>
</gene>
<comment type="similarity">
    <text evidence="1">Belongs to the Tango6 family.</text>
</comment>
<feature type="compositionally biased region" description="Basic and acidic residues" evidence="3">
    <location>
        <begin position="98"/>
        <end position="113"/>
    </location>
</feature>
<dbReference type="InterPro" id="IPR000357">
    <property type="entry name" value="HEAT"/>
</dbReference>
<evidence type="ECO:0008006" key="10">
    <source>
        <dbReference type="Google" id="ProtNLM"/>
    </source>
</evidence>
<dbReference type="PANTHER" id="PTHR20959">
    <property type="entry name" value="TRANSPORT AND GOLGI ORGANIZATION PROTEIN 6 FAMILY MEMBER"/>
    <property type="match status" value="1"/>
</dbReference>
<dbReference type="InterPro" id="IPR011989">
    <property type="entry name" value="ARM-like"/>
</dbReference>
<evidence type="ECO:0000256" key="2">
    <source>
        <dbReference type="ARBA" id="ARBA00022737"/>
    </source>
</evidence>
<reference evidence="8 9" key="1">
    <citation type="submission" date="2022-05" db="EMBL/GenBank/DDBJ databases">
        <authorList>
            <consortium name="Genoscope - CEA"/>
            <person name="William W."/>
        </authorList>
    </citation>
    <scope>NUCLEOTIDE SEQUENCE [LARGE SCALE GENOMIC DNA]</scope>
</reference>
<feature type="domain" description="TANGO6 N-terminal" evidence="7">
    <location>
        <begin position="297"/>
        <end position="382"/>
    </location>
</feature>
<feature type="domain" description="TANGO6 HEAT repeat" evidence="6">
    <location>
        <begin position="383"/>
        <end position="674"/>
    </location>
</feature>
<dbReference type="InterPro" id="IPR019414">
    <property type="entry name" value="Rtp1_C2"/>
</dbReference>
<dbReference type="Gene3D" id="1.25.10.10">
    <property type="entry name" value="Leucine-rich Repeat Variant"/>
    <property type="match status" value="1"/>
</dbReference>
<evidence type="ECO:0000256" key="1">
    <source>
        <dbReference type="ARBA" id="ARBA00005724"/>
    </source>
</evidence>
<dbReference type="InterPro" id="IPR019451">
    <property type="entry name" value="Rtp1_C1"/>
</dbReference>
<evidence type="ECO:0000256" key="3">
    <source>
        <dbReference type="SAM" id="MobiDB-lite"/>
    </source>
</evidence>